<sequence>MFSFIMQGFWDYFQVLTLILFIGLAILWFFFNKYRSHFSKKILWIMGIIIIIIGIFLSIYAIPDNSAMFGVVFIFFGVFVLPLRNLLADIKSKSIESNSKILNEDRDESVYDHSISKSKEIIHKGKNYKANQRYQKAIDAFVKVISINPNSDASAESWFELGEINLIRNRVPEALKCYKRAVEIKPNYSDALERINEVKQKLKDIKNEKN</sequence>
<dbReference type="Pfam" id="PF13181">
    <property type="entry name" value="TPR_8"/>
    <property type="match status" value="1"/>
</dbReference>
<dbReference type="InterPro" id="IPR051685">
    <property type="entry name" value="Ycf3/AcsC/BcsC/TPR_MFPF"/>
</dbReference>
<dbReference type="SUPFAM" id="SSF48452">
    <property type="entry name" value="TPR-like"/>
    <property type="match status" value="1"/>
</dbReference>
<feature type="transmembrane region" description="Helical" evidence="4">
    <location>
        <begin position="43"/>
        <end position="62"/>
    </location>
</feature>
<organism evidence="5 6">
    <name type="scientific">Promethearchaeum syntrophicum</name>
    <dbReference type="NCBI Taxonomy" id="2594042"/>
    <lineage>
        <taxon>Archaea</taxon>
        <taxon>Promethearchaeati</taxon>
        <taxon>Promethearchaeota</taxon>
        <taxon>Promethearchaeia</taxon>
        <taxon>Promethearchaeales</taxon>
        <taxon>Promethearchaeaceae</taxon>
        <taxon>Promethearchaeum</taxon>
    </lineage>
</organism>
<keyword evidence="2 3" id="KW-0802">TPR repeat</keyword>
<dbReference type="AlphaFoldDB" id="A0A5B9D860"/>
<reference evidence="5 6" key="1">
    <citation type="journal article" date="2020" name="Nature">
        <title>Isolation of an archaeon at the prokaryote-eukaryote interface.</title>
        <authorList>
            <person name="Imachi H."/>
            <person name="Nobu M.K."/>
            <person name="Nakahara N."/>
            <person name="Morono Y."/>
            <person name="Ogawara M."/>
            <person name="Takaki Y."/>
            <person name="Takano Y."/>
            <person name="Uematsu K."/>
            <person name="Ikuta T."/>
            <person name="Ito M."/>
            <person name="Matsui Y."/>
            <person name="Miyazaki M."/>
            <person name="Murata K."/>
            <person name="Saito Y."/>
            <person name="Sakai S."/>
            <person name="Song C."/>
            <person name="Tasumi E."/>
            <person name="Yamanaka Y."/>
            <person name="Yamaguchi T."/>
            <person name="Kamagata Y."/>
            <person name="Tamaki H."/>
            <person name="Takai K."/>
        </authorList>
    </citation>
    <scope>NUCLEOTIDE SEQUENCE [LARGE SCALE GENOMIC DNA]</scope>
    <source>
        <strain evidence="5 6">MK-D1</strain>
    </source>
</reference>
<keyword evidence="1" id="KW-0677">Repeat</keyword>
<keyword evidence="6" id="KW-1185">Reference proteome</keyword>
<dbReference type="Pfam" id="PF00515">
    <property type="entry name" value="TPR_1"/>
    <property type="match status" value="1"/>
</dbReference>
<proteinExistence type="predicted"/>
<dbReference type="SMART" id="SM00028">
    <property type="entry name" value="TPR"/>
    <property type="match status" value="2"/>
</dbReference>
<dbReference type="PANTHER" id="PTHR44943">
    <property type="entry name" value="CELLULOSE SYNTHASE OPERON PROTEIN C"/>
    <property type="match status" value="1"/>
</dbReference>
<dbReference type="OrthoDB" id="117365at2157"/>
<dbReference type="RefSeq" id="WP_147662161.1">
    <property type="nucleotide sequence ID" value="NZ_CP042905.2"/>
</dbReference>
<name>A0A5B9D860_9ARCH</name>
<dbReference type="PANTHER" id="PTHR44943:SF4">
    <property type="entry name" value="TPR REPEAT-CONTAINING PROTEIN MJ0798"/>
    <property type="match status" value="1"/>
</dbReference>
<feature type="repeat" description="TPR" evidence="3">
    <location>
        <begin position="118"/>
        <end position="151"/>
    </location>
</feature>
<evidence type="ECO:0000256" key="3">
    <source>
        <dbReference type="PROSITE-ProRule" id="PRU00339"/>
    </source>
</evidence>
<keyword evidence="4" id="KW-0472">Membrane</keyword>
<evidence type="ECO:0000256" key="4">
    <source>
        <dbReference type="SAM" id="Phobius"/>
    </source>
</evidence>
<evidence type="ECO:0000313" key="5">
    <source>
        <dbReference type="EMBL" id="QEE15243.1"/>
    </source>
</evidence>
<accession>A0A5B9D860</accession>
<protein>
    <submittedName>
        <fullName evidence="5">Tetratricopeptide repeat protein</fullName>
    </submittedName>
</protein>
<evidence type="ECO:0000313" key="6">
    <source>
        <dbReference type="Proteomes" id="UP000321408"/>
    </source>
</evidence>
<dbReference type="InterPro" id="IPR019734">
    <property type="entry name" value="TPR_rpt"/>
</dbReference>
<dbReference type="PROSITE" id="PS50005">
    <property type="entry name" value="TPR"/>
    <property type="match status" value="2"/>
</dbReference>
<dbReference type="GeneID" id="41329066"/>
<feature type="repeat" description="TPR" evidence="3">
    <location>
        <begin position="155"/>
        <end position="188"/>
    </location>
</feature>
<dbReference type="EMBL" id="CP042905">
    <property type="protein sequence ID" value="QEE15243.1"/>
    <property type="molecule type" value="Genomic_DNA"/>
</dbReference>
<gene>
    <name evidence="5" type="ORF">DSAG12_01068</name>
</gene>
<dbReference type="InterPro" id="IPR011990">
    <property type="entry name" value="TPR-like_helical_dom_sf"/>
</dbReference>
<evidence type="ECO:0000256" key="1">
    <source>
        <dbReference type="ARBA" id="ARBA00022737"/>
    </source>
</evidence>
<dbReference type="KEGG" id="psyt:DSAG12_01068"/>
<dbReference type="Proteomes" id="UP000321408">
    <property type="component" value="Chromosome"/>
</dbReference>
<feature type="transmembrane region" description="Helical" evidence="4">
    <location>
        <begin position="12"/>
        <end position="31"/>
    </location>
</feature>
<evidence type="ECO:0000256" key="2">
    <source>
        <dbReference type="ARBA" id="ARBA00022803"/>
    </source>
</evidence>
<keyword evidence="4" id="KW-0812">Transmembrane</keyword>
<dbReference type="Gene3D" id="1.25.40.10">
    <property type="entry name" value="Tetratricopeptide repeat domain"/>
    <property type="match status" value="1"/>
</dbReference>
<feature type="transmembrane region" description="Helical" evidence="4">
    <location>
        <begin position="68"/>
        <end position="87"/>
    </location>
</feature>
<dbReference type="Pfam" id="PF13347">
    <property type="entry name" value="MFS_2"/>
    <property type="match status" value="1"/>
</dbReference>
<keyword evidence="4" id="KW-1133">Transmembrane helix</keyword>
<reference evidence="5 6" key="2">
    <citation type="journal article" date="2024" name="Int. J. Syst. Evol. Microbiol.">
        <title>Promethearchaeum syntrophicum gen. nov., sp. nov., an anaerobic, obligately syntrophic archaeon, the first isolate of the lineage 'Asgard' archaea, and proposal of the new archaeal phylum Promethearchaeota phyl. nov. and kingdom Promethearchaeati regn. nov.</title>
        <authorList>
            <person name="Imachi H."/>
            <person name="Nobu M.K."/>
            <person name="Kato S."/>
            <person name="Takaki Y."/>
            <person name="Miyazaki M."/>
            <person name="Miyata M."/>
            <person name="Ogawara M."/>
            <person name="Saito Y."/>
            <person name="Sakai S."/>
            <person name="Tahara Y.O."/>
            <person name="Takano Y."/>
            <person name="Tasumi E."/>
            <person name="Uematsu K."/>
            <person name="Yoshimura T."/>
            <person name="Itoh T."/>
            <person name="Ohkuma M."/>
            <person name="Takai K."/>
        </authorList>
    </citation>
    <scope>NUCLEOTIDE SEQUENCE [LARGE SCALE GENOMIC DNA]</scope>
    <source>
        <strain evidence="5 6">MK-D1</strain>
    </source>
</reference>